<organism evidence="4 5">
    <name type="scientific">Herbinix hemicellulosilytica</name>
    <dbReference type="NCBI Taxonomy" id="1564487"/>
    <lineage>
        <taxon>Bacteria</taxon>
        <taxon>Bacillati</taxon>
        <taxon>Bacillota</taxon>
        <taxon>Clostridia</taxon>
        <taxon>Lachnospirales</taxon>
        <taxon>Lachnospiraceae</taxon>
        <taxon>Herbinix</taxon>
    </lineage>
</organism>
<dbReference type="GO" id="GO:0005975">
    <property type="term" value="P:carbohydrate metabolic process"/>
    <property type="evidence" value="ECO:0007669"/>
    <property type="project" value="InterPro"/>
</dbReference>
<keyword evidence="2" id="KW-1133">Transmembrane helix</keyword>
<dbReference type="InterPro" id="IPR011330">
    <property type="entry name" value="Glyco_hydro/deAcase_b/a-brl"/>
</dbReference>
<name>A0A0H5SGC0_HERHM</name>
<dbReference type="Pfam" id="PF01522">
    <property type="entry name" value="Polysacc_deac_1"/>
    <property type="match status" value="1"/>
</dbReference>
<feature type="domain" description="NodB homology" evidence="3">
    <location>
        <begin position="258"/>
        <end position="448"/>
    </location>
</feature>
<evidence type="ECO:0000259" key="3">
    <source>
        <dbReference type="PROSITE" id="PS51677"/>
    </source>
</evidence>
<dbReference type="SUPFAM" id="SSF88713">
    <property type="entry name" value="Glycoside hydrolase/deacetylase"/>
    <property type="match status" value="1"/>
</dbReference>
<dbReference type="PANTHER" id="PTHR10587:SF125">
    <property type="entry name" value="POLYSACCHARIDE DEACETYLASE YHEN-RELATED"/>
    <property type="match status" value="1"/>
</dbReference>
<feature type="region of interest" description="Disordered" evidence="1">
    <location>
        <begin position="90"/>
        <end position="250"/>
    </location>
</feature>
<feature type="compositionally biased region" description="Basic and acidic residues" evidence="1">
    <location>
        <begin position="202"/>
        <end position="250"/>
    </location>
</feature>
<feature type="transmembrane region" description="Helical" evidence="2">
    <location>
        <begin position="30"/>
        <end position="51"/>
    </location>
</feature>
<protein>
    <recommendedName>
        <fullName evidence="3">NodB homology domain-containing protein</fullName>
    </recommendedName>
</protein>
<dbReference type="EMBL" id="CVTD020000015">
    <property type="protein sequence ID" value="CRZ34527.1"/>
    <property type="molecule type" value="Genomic_DNA"/>
</dbReference>
<feature type="compositionally biased region" description="Polar residues" evidence="1">
    <location>
        <begin position="109"/>
        <end position="123"/>
    </location>
</feature>
<dbReference type="Gene3D" id="3.20.20.370">
    <property type="entry name" value="Glycoside hydrolase/deacetylase"/>
    <property type="match status" value="1"/>
</dbReference>
<feature type="compositionally biased region" description="Basic and acidic residues" evidence="1">
    <location>
        <begin position="138"/>
        <end position="156"/>
    </location>
</feature>
<evidence type="ECO:0000313" key="4">
    <source>
        <dbReference type="EMBL" id="CRZ34527.1"/>
    </source>
</evidence>
<dbReference type="OrthoDB" id="9806342at2"/>
<keyword evidence="2" id="KW-0812">Transmembrane</keyword>
<dbReference type="GO" id="GO:0016810">
    <property type="term" value="F:hydrolase activity, acting on carbon-nitrogen (but not peptide) bonds"/>
    <property type="evidence" value="ECO:0007669"/>
    <property type="project" value="InterPro"/>
</dbReference>
<dbReference type="Proteomes" id="UP000236497">
    <property type="component" value="Unassembled WGS sequence"/>
</dbReference>
<keyword evidence="5" id="KW-1185">Reference proteome</keyword>
<proteinExistence type="predicted"/>
<feature type="compositionally biased region" description="Polar residues" evidence="1">
    <location>
        <begin position="187"/>
        <end position="200"/>
    </location>
</feature>
<dbReference type="PROSITE" id="PS51677">
    <property type="entry name" value="NODB"/>
    <property type="match status" value="1"/>
</dbReference>
<dbReference type="RefSeq" id="WP_103202628.1">
    <property type="nucleotide sequence ID" value="NZ_CVTD020000015.1"/>
</dbReference>
<dbReference type="CDD" id="cd10944">
    <property type="entry name" value="CE4_SmPgdA_like"/>
    <property type="match status" value="1"/>
</dbReference>
<feature type="compositionally biased region" description="Polar residues" evidence="1">
    <location>
        <begin position="157"/>
        <end position="180"/>
    </location>
</feature>
<dbReference type="AlphaFoldDB" id="A0A0H5SGC0"/>
<sequence>MQKINFSLEDVSNKSTGIQKKKRINRIKTAIIIIIFILFLIPTILCILLSIQVNKLEKKINSLMTQNIESGYKNQDGTGNYAYASEIPDYEDEKSEANGSENMTDENKNGSTSQKSGIHNASQGKIGGLDTSDLNKSSSDRTDLDSFENVKTDKTDLSNSASKQSGSSEKTYNSDNASANTKEENASGITNKDAGTTATGENAKDSSNRNDSKDARKKDKKSDEPENTSDKDNKEKDFKDIRQDVDTSKESRGIYHEKKVYLTFDDGPSDNTDKILDILADYNVKATFFVIGSTDEEDLKRYKRIVDEGHTLGMHSYSHNYKEIYKSLEDFDKDFTKLWKLLYDTTGYMPTLYRFPGGSLNQVCKEDIREFIGYLNKKGITYYDWNVVNGDAEGKDYTEGQMIENVLNGVAKKEVSIVLMHDGTGKDKTVDTLPKILDALISGGAQVLPLDENVPLIQQVKASSVK</sequence>
<accession>A0A0H5SGC0</accession>
<dbReference type="PANTHER" id="PTHR10587">
    <property type="entry name" value="GLYCOSYL TRANSFERASE-RELATED"/>
    <property type="match status" value="1"/>
</dbReference>
<keyword evidence="2" id="KW-0472">Membrane</keyword>
<dbReference type="InterPro" id="IPR050248">
    <property type="entry name" value="Polysacc_deacetylase_ArnD"/>
</dbReference>
<gene>
    <name evidence="4" type="ORF">HHT355_1326</name>
</gene>
<dbReference type="InterPro" id="IPR002509">
    <property type="entry name" value="NODB_dom"/>
</dbReference>
<reference evidence="4 5" key="1">
    <citation type="submission" date="2015-06" db="EMBL/GenBank/DDBJ databases">
        <authorList>
            <person name="Wibberg Daniel"/>
        </authorList>
    </citation>
    <scope>NUCLEOTIDE SEQUENCE [LARGE SCALE GENOMIC DNA]</scope>
    <source>
        <strain evidence="4 5">T3/55T</strain>
    </source>
</reference>
<evidence type="ECO:0000256" key="2">
    <source>
        <dbReference type="SAM" id="Phobius"/>
    </source>
</evidence>
<evidence type="ECO:0000313" key="5">
    <source>
        <dbReference type="Proteomes" id="UP000236497"/>
    </source>
</evidence>
<evidence type="ECO:0000256" key="1">
    <source>
        <dbReference type="SAM" id="MobiDB-lite"/>
    </source>
</evidence>